<reference evidence="1 2" key="1">
    <citation type="journal article" date="2020" name="Cell">
        <title>Large-Scale Comparative Analyses of Tick Genomes Elucidate Their Genetic Diversity and Vector Capacities.</title>
        <authorList>
            <consortium name="Tick Genome and Microbiome Consortium (TIGMIC)"/>
            <person name="Jia N."/>
            <person name="Wang J."/>
            <person name="Shi W."/>
            <person name="Du L."/>
            <person name="Sun Y."/>
            <person name="Zhan W."/>
            <person name="Jiang J.F."/>
            <person name="Wang Q."/>
            <person name="Zhang B."/>
            <person name="Ji P."/>
            <person name="Bell-Sakyi L."/>
            <person name="Cui X.M."/>
            <person name="Yuan T.T."/>
            <person name="Jiang B.G."/>
            <person name="Yang W.F."/>
            <person name="Lam T.T."/>
            <person name="Chang Q.C."/>
            <person name="Ding S.J."/>
            <person name="Wang X.J."/>
            <person name="Zhu J.G."/>
            <person name="Ruan X.D."/>
            <person name="Zhao L."/>
            <person name="Wei J.T."/>
            <person name="Ye R.Z."/>
            <person name="Que T.C."/>
            <person name="Du C.H."/>
            <person name="Zhou Y.H."/>
            <person name="Cheng J.X."/>
            <person name="Dai P.F."/>
            <person name="Guo W.B."/>
            <person name="Han X.H."/>
            <person name="Huang E.J."/>
            <person name="Li L.F."/>
            <person name="Wei W."/>
            <person name="Gao Y.C."/>
            <person name="Liu J.Z."/>
            <person name="Shao H.Z."/>
            <person name="Wang X."/>
            <person name="Wang C.C."/>
            <person name="Yang T.C."/>
            <person name="Huo Q.B."/>
            <person name="Li W."/>
            <person name="Chen H.Y."/>
            <person name="Chen S.E."/>
            <person name="Zhou L.G."/>
            <person name="Ni X.B."/>
            <person name="Tian J.H."/>
            <person name="Sheng Y."/>
            <person name="Liu T."/>
            <person name="Pan Y.S."/>
            <person name="Xia L.Y."/>
            <person name="Li J."/>
            <person name="Zhao F."/>
            <person name="Cao W.C."/>
        </authorList>
    </citation>
    <scope>NUCLEOTIDE SEQUENCE [LARGE SCALE GENOMIC DNA]</scope>
    <source>
        <strain evidence="1">Iper-2018</strain>
    </source>
</reference>
<proteinExistence type="predicted"/>
<organism evidence="1 2">
    <name type="scientific">Ixodes persulcatus</name>
    <name type="common">Taiga tick</name>
    <dbReference type="NCBI Taxonomy" id="34615"/>
    <lineage>
        <taxon>Eukaryota</taxon>
        <taxon>Metazoa</taxon>
        <taxon>Ecdysozoa</taxon>
        <taxon>Arthropoda</taxon>
        <taxon>Chelicerata</taxon>
        <taxon>Arachnida</taxon>
        <taxon>Acari</taxon>
        <taxon>Parasitiformes</taxon>
        <taxon>Ixodida</taxon>
        <taxon>Ixodoidea</taxon>
        <taxon>Ixodidae</taxon>
        <taxon>Ixodinae</taxon>
        <taxon>Ixodes</taxon>
    </lineage>
</organism>
<evidence type="ECO:0000313" key="1">
    <source>
        <dbReference type="EMBL" id="KAG0421001.1"/>
    </source>
</evidence>
<dbReference type="EMBL" id="JABSTQ010010439">
    <property type="protein sequence ID" value="KAG0421001.1"/>
    <property type="molecule type" value="Genomic_DNA"/>
</dbReference>
<gene>
    <name evidence="1" type="ORF">HPB47_003090</name>
</gene>
<evidence type="ECO:0000313" key="2">
    <source>
        <dbReference type="Proteomes" id="UP000805193"/>
    </source>
</evidence>
<dbReference type="Proteomes" id="UP000805193">
    <property type="component" value="Unassembled WGS sequence"/>
</dbReference>
<comment type="caution">
    <text evidence="1">The sequence shown here is derived from an EMBL/GenBank/DDBJ whole genome shotgun (WGS) entry which is preliminary data.</text>
</comment>
<sequence length="394" mass="43327">MAVPRQEAMPIQVVPKVDAATPAPDPRYQPYHRHPAPVPSSHNHRRHLGPSHTRRTTTATWGILDQEGYPVAWSSSLPWKSQPHPLLTHPAAEIPEPFRGHTLLDRHPTEPPSLTPPMNTESSVPCAVCQKSTGPATAKNSIAPKSRRDEKYNHSKDNLTTASKTSSVFDLDDVTANDTDDDTGDDSNDGINDHPDYDSPSSATRSVRGDPHEISVELVARDGLKFRVQRAVCSCVAGTSECCKHAVAVLLYCNRTGIQRLEELSSTDKECTWRRTPGKELYGEPVPVKDFCHVKTQPAFPEPSPEEQREIQHQLMGASFNSALAKHSAPEPPRLDDRYRQVIERSEGSVLLARLAEIPTSPSGVCSAFYNKEVVVSVETAATLLHDTENNKAA</sequence>
<protein>
    <submittedName>
        <fullName evidence="1">Uncharacterized protein</fullName>
    </submittedName>
</protein>
<name>A0AC60PJE9_IXOPE</name>
<accession>A0AC60PJE9</accession>
<keyword evidence="2" id="KW-1185">Reference proteome</keyword>